<keyword evidence="11" id="KW-1185">Reference proteome</keyword>
<feature type="active site" evidence="7">
    <location>
        <position position="61"/>
    </location>
</feature>
<evidence type="ECO:0000259" key="9">
    <source>
        <dbReference type="Pfam" id="PF10502"/>
    </source>
</evidence>
<sequence length="211" mass="23340">MPPPRTPLASLLRTLRARSKPSLDSTLLKTTAVLKWSFGWAIVGHIFFGYIGSVRPTEGVSMVPTIPSNFRSQPWIVTSKLHRRGRGIRVGDMVAFNHPMMAGSVGAKRVIGMPGDFVSVYTPGKKDEDLQDLNISGGEVREEVFRVPEGHCWVAGDNLEWSRDSRIFGPLPLALVTGKIVAIVKPWSHTGWVKNSLVEPSEEEPEWKTGK</sequence>
<evidence type="ECO:0000256" key="4">
    <source>
        <dbReference type="ARBA" id="ARBA00023128"/>
    </source>
</evidence>
<protein>
    <recommendedName>
        <fullName evidence="8">Mitochondrial inner membrane protease subunit</fullName>
        <ecNumber evidence="8">3.4.21.-</ecNumber>
    </recommendedName>
</protein>
<dbReference type="InterPro" id="IPR036286">
    <property type="entry name" value="LexA/Signal_pep-like_sf"/>
</dbReference>
<evidence type="ECO:0000256" key="7">
    <source>
        <dbReference type="PIRSR" id="PIRSR600223-1"/>
    </source>
</evidence>
<organism evidence="10 11">
    <name type="scientific">Pleomassaria siparia CBS 279.74</name>
    <dbReference type="NCBI Taxonomy" id="1314801"/>
    <lineage>
        <taxon>Eukaryota</taxon>
        <taxon>Fungi</taxon>
        <taxon>Dikarya</taxon>
        <taxon>Ascomycota</taxon>
        <taxon>Pezizomycotina</taxon>
        <taxon>Dothideomycetes</taxon>
        <taxon>Pleosporomycetidae</taxon>
        <taxon>Pleosporales</taxon>
        <taxon>Pleomassariaceae</taxon>
        <taxon>Pleomassaria</taxon>
    </lineage>
</organism>
<dbReference type="PROSITE" id="PS00760">
    <property type="entry name" value="SPASE_I_2"/>
    <property type="match status" value="1"/>
</dbReference>
<keyword evidence="2 8" id="KW-0999">Mitochondrion inner membrane</keyword>
<dbReference type="Pfam" id="PF10502">
    <property type="entry name" value="Peptidase_S26"/>
    <property type="match status" value="1"/>
</dbReference>
<dbReference type="EC" id="3.4.21.-" evidence="8"/>
<dbReference type="CDD" id="cd06530">
    <property type="entry name" value="S26_SPase_I"/>
    <property type="match status" value="1"/>
</dbReference>
<keyword evidence="4 8" id="KW-0496">Mitochondrion</keyword>
<dbReference type="PANTHER" id="PTHR12383:SF16">
    <property type="entry name" value="MITOCHONDRIAL INNER MEMBRANE PROTEASE SUBUNIT 1"/>
    <property type="match status" value="1"/>
</dbReference>
<accession>A0A6G1KCM0</accession>
<evidence type="ECO:0000256" key="1">
    <source>
        <dbReference type="ARBA" id="ARBA00004273"/>
    </source>
</evidence>
<dbReference type="InterPro" id="IPR000223">
    <property type="entry name" value="Pept_S26A_signal_pept_1"/>
</dbReference>
<dbReference type="EMBL" id="MU005769">
    <property type="protein sequence ID" value="KAF2710097.1"/>
    <property type="molecule type" value="Genomic_DNA"/>
</dbReference>
<feature type="active site" evidence="7">
    <location>
        <position position="108"/>
    </location>
</feature>
<gene>
    <name evidence="10" type="ORF">K504DRAFT_251321</name>
</gene>
<dbReference type="InterPro" id="IPR019533">
    <property type="entry name" value="Peptidase_S26"/>
</dbReference>
<evidence type="ECO:0000256" key="6">
    <source>
        <dbReference type="ARBA" id="ARBA00038445"/>
    </source>
</evidence>
<dbReference type="Gene3D" id="2.10.109.10">
    <property type="entry name" value="Umud Fragment, subunit A"/>
    <property type="match status" value="1"/>
</dbReference>
<feature type="domain" description="Peptidase S26" evidence="9">
    <location>
        <begin position="37"/>
        <end position="184"/>
    </location>
</feature>
<dbReference type="GO" id="GO:0006627">
    <property type="term" value="P:protein processing involved in protein targeting to mitochondrion"/>
    <property type="evidence" value="ECO:0007669"/>
    <property type="project" value="TreeGrafter"/>
</dbReference>
<dbReference type="Proteomes" id="UP000799428">
    <property type="component" value="Unassembled WGS sequence"/>
</dbReference>
<dbReference type="GO" id="GO:0004252">
    <property type="term" value="F:serine-type endopeptidase activity"/>
    <property type="evidence" value="ECO:0007669"/>
    <property type="project" value="InterPro"/>
</dbReference>
<reference evidence="10" key="1">
    <citation type="journal article" date="2020" name="Stud. Mycol.">
        <title>101 Dothideomycetes genomes: a test case for predicting lifestyles and emergence of pathogens.</title>
        <authorList>
            <person name="Haridas S."/>
            <person name="Albert R."/>
            <person name="Binder M."/>
            <person name="Bloem J."/>
            <person name="Labutti K."/>
            <person name="Salamov A."/>
            <person name="Andreopoulos B."/>
            <person name="Baker S."/>
            <person name="Barry K."/>
            <person name="Bills G."/>
            <person name="Bluhm B."/>
            <person name="Cannon C."/>
            <person name="Castanera R."/>
            <person name="Culley D."/>
            <person name="Daum C."/>
            <person name="Ezra D."/>
            <person name="Gonzalez J."/>
            <person name="Henrissat B."/>
            <person name="Kuo A."/>
            <person name="Liang C."/>
            <person name="Lipzen A."/>
            <person name="Lutzoni F."/>
            <person name="Magnuson J."/>
            <person name="Mondo S."/>
            <person name="Nolan M."/>
            <person name="Ohm R."/>
            <person name="Pangilinan J."/>
            <person name="Park H.-J."/>
            <person name="Ramirez L."/>
            <person name="Alfaro M."/>
            <person name="Sun H."/>
            <person name="Tritt A."/>
            <person name="Yoshinaga Y."/>
            <person name="Zwiers L.-H."/>
            <person name="Turgeon B."/>
            <person name="Goodwin S."/>
            <person name="Spatafora J."/>
            <person name="Crous P."/>
            <person name="Grigoriev I."/>
        </authorList>
    </citation>
    <scope>NUCLEOTIDE SEQUENCE</scope>
    <source>
        <strain evidence="10">CBS 279.74</strain>
    </source>
</reference>
<dbReference type="NCBIfam" id="TIGR02227">
    <property type="entry name" value="sigpep_I_bact"/>
    <property type="match status" value="1"/>
</dbReference>
<dbReference type="AlphaFoldDB" id="A0A6G1KCM0"/>
<dbReference type="PRINTS" id="PR00727">
    <property type="entry name" value="LEADERPTASE"/>
</dbReference>
<keyword evidence="5" id="KW-0472">Membrane</keyword>
<evidence type="ECO:0000256" key="8">
    <source>
        <dbReference type="RuleBase" id="RU362041"/>
    </source>
</evidence>
<dbReference type="InterPro" id="IPR019757">
    <property type="entry name" value="Pept_S26A_signal_pept_1_Lys-AS"/>
</dbReference>
<keyword evidence="3 8" id="KW-0378">Hydrolase</keyword>
<evidence type="ECO:0000313" key="10">
    <source>
        <dbReference type="EMBL" id="KAF2710097.1"/>
    </source>
</evidence>
<evidence type="ECO:0000313" key="11">
    <source>
        <dbReference type="Proteomes" id="UP000799428"/>
    </source>
</evidence>
<evidence type="ECO:0000256" key="5">
    <source>
        <dbReference type="ARBA" id="ARBA00023136"/>
    </source>
</evidence>
<name>A0A6G1KCM0_9PLEO</name>
<comment type="subcellular location">
    <subcellularLocation>
        <location evidence="1 8">Mitochondrion inner membrane</location>
    </subcellularLocation>
</comment>
<keyword evidence="8" id="KW-0645">Protease</keyword>
<dbReference type="SUPFAM" id="SSF51306">
    <property type="entry name" value="LexA/Signal peptidase"/>
    <property type="match status" value="1"/>
</dbReference>
<dbReference type="GO" id="GO:0006465">
    <property type="term" value="P:signal peptide processing"/>
    <property type="evidence" value="ECO:0007669"/>
    <property type="project" value="InterPro"/>
</dbReference>
<dbReference type="FunFam" id="2.10.109.10:FF:000015">
    <property type="entry name" value="Mitochondrial inner membrane protease subunit 1"/>
    <property type="match status" value="1"/>
</dbReference>
<evidence type="ECO:0000256" key="3">
    <source>
        <dbReference type="ARBA" id="ARBA00022801"/>
    </source>
</evidence>
<evidence type="ECO:0000256" key="2">
    <source>
        <dbReference type="ARBA" id="ARBA00022792"/>
    </source>
</evidence>
<dbReference type="OrthoDB" id="308440at2759"/>
<dbReference type="InterPro" id="IPR052064">
    <property type="entry name" value="Mito_IMP1_subunit"/>
</dbReference>
<proteinExistence type="inferred from homology"/>
<dbReference type="GO" id="GO:0042720">
    <property type="term" value="C:mitochondrial inner membrane peptidase complex"/>
    <property type="evidence" value="ECO:0007669"/>
    <property type="project" value="TreeGrafter"/>
</dbReference>
<comment type="similarity">
    <text evidence="6">Belongs to the peptidase S26 family. IMP1 subfamily.</text>
</comment>
<dbReference type="PANTHER" id="PTHR12383">
    <property type="entry name" value="PROTEASE FAMILY S26 MITOCHONDRIAL INNER MEMBRANE PROTEASE-RELATED"/>
    <property type="match status" value="1"/>
</dbReference>